<feature type="compositionally biased region" description="Low complexity" evidence="1">
    <location>
        <begin position="82"/>
        <end position="94"/>
    </location>
</feature>
<dbReference type="Proteomes" id="UP000077684">
    <property type="component" value="Unassembled WGS sequence"/>
</dbReference>
<sequence length="446" mass="48138">MARAPRSKVAKTQTAAAATAAASPKAKAKATAPAAAPAPTAASPTTKAAKTAKATKTKKSTGDESTASIKLAPEPSKGKAKQQPVQQQPQQEPTPTDRRVSQAQALKAINALIAHRQKRTAAAGATTADILPNTPTARDDNLFLQFALKRLAPPSSSSPFPKPAQVALPHPLLSSESASVCLIVKDPQREYKDLLASLNIRSIARVVGVTKLKGKFAPFEARRQLMSDHDLFLVDDRVVGMMPRLLGKKWMDSKKPPIPVKLTHTRHLAQELDRAIGSTYYNPTRGSCLTIRIGSLVAHTPQQLVDNLEAAIPAVIQRLKPIDSDDPASATAETPATRSRWNNVQAIELKTGSSMALPVWTSSLAERWVGMEQESAKAKEVRELKAAKRAAKEAKDVERKKRKVLKGAKAVEQAMEESDDDEEDDDDDEEEDGDEVAEEASDDDEE</sequence>
<dbReference type="InterPro" id="IPR016095">
    <property type="entry name" value="Ribosomal_uL1_3-a/b-sand"/>
</dbReference>
<feature type="region of interest" description="Disordered" evidence="1">
    <location>
        <begin position="386"/>
        <end position="446"/>
    </location>
</feature>
<accession>A0A8X7MY74</accession>
<organism evidence="2 3">
    <name type="scientific">Tilletia controversa</name>
    <name type="common">dwarf bunt fungus</name>
    <dbReference type="NCBI Taxonomy" id="13291"/>
    <lineage>
        <taxon>Eukaryota</taxon>
        <taxon>Fungi</taxon>
        <taxon>Dikarya</taxon>
        <taxon>Basidiomycota</taxon>
        <taxon>Ustilaginomycotina</taxon>
        <taxon>Exobasidiomycetes</taxon>
        <taxon>Tilletiales</taxon>
        <taxon>Tilletiaceae</taxon>
        <taxon>Tilletia</taxon>
    </lineage>
</organism>
<protein>
    <recommendedName>
        <fullName evidence="4">Ribosomal protein L1</fullName>
    </recommendedName>
</protein>
<dbReference type="Pfam" id="PF00687">
    <property type="entry name" value="Ribosomal_L1"/>
    <property type="match status" value="1"/>
</dbReference>
<feature type="compositionally biased region" description="Acidic residues" evidence="1">
    <location>
        <begin position="414"/>
        <end position="446"/>
    </location>
</feature>
<feature type="region of interest" description="Disordered" evidence="1">
    <location>
        <begin position="1"/>
        <end position="101"/>
    </location>
</feature>
<gene>
    <name evidence="2" type="ORF">A4X06_0g1578</name>
</gene>
<keyword evidence="3" id="KW-1185">Reference proteome</keyword>
<dbReference type="EMBL" id="LWDE02000103">
    <property type="protein sequence ID" value="KAE8253277.1"/>
    <property type="molecule type" value="Genomic_DNA"/>
</dbReference>
<dbReference type="SUPFAM" id="SSF56808">
    <property type="entry name" value="Ribosomal protein L1"/>
    <property type="match status" value="1"/>
</dbReference>
<reference evidence="2" key="2">
    <citation type="journal article" date="2019" name="IMA Fungus">
        <title>Genome sequencing and comparison of five Tilletia species to identify candidate genes for the detection of regulated species infecting wheat.</title>
        <authorList>
            <person name="Nguyen H.D.T."/>
            <person name="Sultana T."/>
            <person name="Kesanakurti P."/>
            <person name="Hambleton S."/>
        </authorList>
    </citation>
    <scope>NUCLEOTIDE SEQUENCE</scope>
    <source>
        <strain evidence="2">DAOMC 236426</strain>
    </source>
</reference>
<evidence type="ECO:0008006" key="4">
    <source>
        <dbReference type="Google" id="ProtNLM"/>
    </source>
</evidence>
<dbReference type="InterPro" id="IPR028364">
    <property type="entry name" value="Ribosomal_uL1/biogenesis"/>
</dbReference>
<proteinExistence type="predicted"/>
<evidence type="ECO:0000313" key="2">
    <source>
        <dbReference type="EMBL" id="KAE8253277.1"/>
    </source>
</evidence>
<name>A0A8X7MY74_9BASI</name>
<dbReference type="Gene3D" id="3.40.50.790">
    <property type="match status" value="1"/>
</dbReference>
<dbReference type="InterPro" id="IPR023674">
    <property type="entry name" value="Ribosomal_uL1-like"/>
</dbReference>
<evidence type="ECO:0000313" key="3">
    <source>
        <dbReference type="Proteomes" id="UP000077684"/>
    </source>
</evidence>
<feature type="compositionally biased region" description="Low complexity" evidence="1">
    <location>
        <begin position="10"/>
        <end position="52"/>
    </location>
</feature>
<evidence type="ECO:0000256" key="1">
    <source>
        <dbReference type="SAM" id="MobiDB-lite"/>
    </source>
</evidence>
<comment type="caution">
    <text evidence="2">The sequence shown here is derived from an EMBL/GenBank/DDBJ whole genome shotgun (WGS) entry which is preliminary data.</text>
</comment>
<dbReference type="CDD" id="cd00403">
    <property type="entry name" value="Ribosomal_L1"/>
    <property type="match status" value="1"/>
</dbReference>
<dbReference type="AlphaFoldDB" id="A0A8X7MY74"/>
<reference evidence="2" key="1">
    <citation type="submission" date="2016-04" db="EMBL/GenBank/DDBJ databases">
        <authorList>
            <person name="Nguyen H.D."/>
            <person name="Samba Siva P."/>
            <person name="Cullis J."/>
            <person name="Levesque C.A."/>
            <person name="Hambleton S."/>
        </authorList>
    </citation>
    <scope>NUCLEOTIDE SEQUENCE</scope>
    <source>
        <strain evidence="2">DAOMC 236426</strain>
    </source>
</reference>
<feature type="compositionally biased region" description="Basic and acidic residues" evidence="1">
    <location>
        <begin position="386"/>
        <end position="399"/>
    </location>
</feature>